<organism evidence="4 5">
    <name type="scientific">Canariomyces notabilis</name>
    <dbReference type="NCBI Taxonomy" id="2074819"/>
    <lineage>
        <taxon>Eukaryota</taxon>
        <taxon>Fungi</taxon>
        <taxon>Dikarya</taxon>
        <taxon>Ascomycota</taxon>
        <taxon>Pezizomycotina</taxon>
        <taxon>Sordariomycetes</taxon>
        <taxon>Sordariomycetidae</taxon>
        <taxon>Sordariales</taxon>
        <taxon>Chaetomiaceae</taxon>
        <taxon>Canariomyces</taxon>
    </lineage>
</organism>
<keyword evidence="2" id="KW-0472">Membrane</keyword>
<evidence type="ECO:0000256" key="3">
    <source>
        <dbReference type="SAM" id="SignalP"/>
    </source>
</evidence>
<accession>A0AAN6YQU8</accession>
<name>A0AAN6YQU8_9PEZI</name>
<dbReference type="GeneID" id="89940957"/>
<sequence>MPRRRLGLRAASLAVMCAAASAIPMNDLFARQSSCAANFNKCREADFPDNFCCPSGQNCIPLAANTTILCCPNGSDCSAIEPLPCNVDLQDASKHPEAVVKTTALGATMARCGSSCCPFGYSCRNNKECVKNADQKAAPLETTRPGQISTTRTTTSTTSSTTLSTTASTATSATSSTETASTTDTAEASTEANGTNSGPPIAAIAGGAIAGAIVLIIAIVVAIIFLKKKKASEAGSPPKLSRSTSSFGNFISGPIMAENATMRADFARAPGTRDLDGDPGSVTADLIADTMSTPESRGMPAVPPAAAHGAVRQSSVAYGYGALIDPSPFADTSYGDYNSGGLMPQTPQRNREPSSVSINVFADPNITPDRSPESNMGRRYSDATTFTQMLDRADLGGVARGESYVPYDQDGGHPPMPRR</sequence>
<keyword evidence="2" id="KW-1133">Transmembrane helix</keyword>
<feature type="transmembrane region" description="Helical" evidence="2">
    <location>
        <begin position="201"/>
        <end position="226"/>
    </location>
</feature>
<evidence type="ECO:0008006" key="6">
    <source>
        <dbReference type="Google" id="ProtNLM"/>
    </source>
</evidence>
<feature type="signal peptide" evidence="3">
    <location>
        <begin position="1"/>
        <end position="22"/>
    </location>
</feature>
<dbReference type="AlphaFoldDB" id="A0AAN6YQU8"/>
<keyword evidence="2" id="KW-0812">Transmembrane</keyword>
<dbReference type="EMBL" id="MU853344">
    <property type="protein sequence ID" value="KAK4111845.1"/>
    <property type="molecule type" value="Genomic_DNA"/>
</dbReference>
<proteinExistence type="predicted"/>
<feature type="chain" id="PRO_5042962044" description="Mid2 domain-containing protein" evidence="3">
    <location>
        <begin position="23"/>
        <end position="419"/>
    </location>
</feature>
<evidence type="ECO:0000256" key="1">
    <source>
        <dbReference type="SAM" id="MobiDB-lite"/>
    </source>
</evidence>
<feature type="region of interest" description="Disordered" evidence="1">
    <location>
        <begin position="140"/>
        <end position="198"/>
    </location>
</feature>
<keyword evidence="5" id="KW-1185">Reference proteome</keyword>
<dbReference type="RefSeq" id="XP_064669415.1">
    <property type="nucleotide sequence ID" value="XM_064816832.1"/>
</dbReference>
<keyword evidence="3" id="KW-0732">Signal</keyword>
<evidence type="ECO:0000313" key="5">
    <source>
        <dbReference type="Proteomes" id="UP001302812"/>
    </source>
</evidence>
<protein>
    <recommendedName>
        <fullName evidence="6">Mid2 domain-containing protein</fullName>
    </recommendedName>
</protein>
<feature type="compositionally biased region" description="Low complexity" evidence="1">
    <location>
        <begin position="149"/>
        <end position="192"/>
    </location>
</feature>
<dbReference type="Proteomes" id="UP001302812">
    <property type="component" value="Unassembled WGS sequence"/>
</dbReference>
<reference evidence="4" key="2">
    <citation type="submission" date="2023-05" db="EMBL/GenBank/DDBJ databases">
        <authorList>
            <consortium name="Lawrence Berkeley National Laboratory"/>
            <person name="Steindorff A."/>
            <person name="Hensen N."/>
            <person name="Bonometti L."/>
            <person name="Westerberg I."/>
            <person name="Brannstrom I.O."/>
            <person name="Guillou S."/>
            <person name="Cros-Aarteil S."/>
            <person name="Calhoun S."/>
            <person name="Haridas S."/>
            <person name="Kuo A."/>
            <person name="Mondo S."/>
            <person name="Pangilinan J."/>
            <person name="Riley R."/>
            <person name="Labutti K."/>
            <person name="Andreopoulos B."/>
            <person name="Lipzen A."/>
            <person name="Chen C."/>
            <person name="Yanf M."/>
            <person name="Daum C."/>
            <person name="Ng V."/>
            <person name="Clum A."/>
            <person name="Ohm R."/>
            <person name="Martin F."/>
            <person name="Silar P."/>
            <person name="Natvig D."/>
            <person name="Lalanne C."/>
            <person name="Gautier V."/>
            <person name="Ament-Velasquez S.L."/>
            <person name="Kruys A."/>
            <person name="Hutchinson M.I."/>
            <person name="Powell A.J."/>
            <person name="Barry K."/>
            <person name="Miller A.N."/>
            <person name="Grigoriev I.V."/>
            <person name="Debuchy R."/>
            <person name="Gladieux P."/>
            <person name="Thoren M.H."/>
            <person name="Johannesson H."/>
        </authorList>
    </citation>
    <scope>NUCLEOTIDE SEQUENCE</scope>
    <source>
        <strain evidence="4">CBS 508.74</strain>
    </source>
</reference>
<evidence type="ECO:0000313" key="4">
    <source>
        <dbReference type="EMBL" id="KAK4111845.1"/>
    </source>
</evidence>
<feature type="region of interest" description="Disordered" evidence="1">
    <location>
        <begin position="360"/>
        <end position="379"/>
    </location>
</feature>
<feature type="region of interest" description="Disordered" evidence="1">
    <location>
        <begin position="397"/>
        <end position="419"/>
    </location>
</feature>
<evidence type="ECO:0000256" key="2">
    <source>
        <dbReference type="SAM" id="Phobius"/>
    </source>
</evidence>
<reference evidence="4" key="1">
    <citation type="journal article" date="2023" name="Mol. Phylogenet. Evol.">
        <title>Genome-scale phylogeny and comparative genomics of the fungal order Sordariales.</title>
        <authorList>
            <person name="Hensen N."/>
            <person name="Bonometti L."/>
            <person name="Westerberg I."/>
            <person name="Brannstrom I.O."/>
            <person name="Guillou S."/>
            <person name="Cros-Aarteil S."/>
            <person name="Calhoun S."/>
            <person name="Haridas S."/>
            <person name="Kuo A."/>
            <person name="Mondo S."/>
            <person name="Pangilinan J."/>
            <person name="Riley R."/>
            <person name="LaButti K."/>
            <person name="Andreopoulos B."/>
            <person name="Lipzen A."/>
            <person name="Chen C."/>
            <person name="Yan M."/>
            <person name="Daum C."/>
            <person name="Ng V."/>
            <person name="Clum A."/>
            <person name="Steindorff A."/>
            <person name="Ohm R.A."/>
            <person name="Martin F."/>
            <person name="Silar P."/>
            <person name="Natvig D.O."/>
            <person name="Lalanne C."/>
            <person name="Gautier V."/>
            <person name="Ament-Velasquez S.L."/>
            <person name="Kruys A."/>
            <person name="Hutchinson M.I."/>
            <person name="Powell A.J."/>
            <person name="Barry K."/>
            <person name="Miller A.N."/>
            <person name="Grigoriev I.V."/>
            <person name="Debuchy R."/>
            <person name="Gladieux P."/>
            <person name="Hiltunen Thoren M."/>
            <person name="Johannesson H."/>
        </authorList>
    </citation>
    <scope>NUCLEOTIDE SEQUENCE</scope>
    <source>
        <strain evidence="4">CBS 508.74</strain>
    </source>
</reference>
<gene>
    <name evidence="4" type="ORF">N656DRAFT_790015</name>
</gene>
<comment type="caution">
    <text evidence="4">The sequence shown here is derived from an EMBL/GenBank/DDBJ whole genome shotgun (WGS) entry which is preliminary data.</text>
</comment>